<evidence type="ECO:0000313" key="2">
    <source>
        <dbReference type="EMBL" id="QKD84255.1"/>
    </source>
</evidence>
<keyword evidence="2" id="KW-0808">Transferase</keyword>
<organism evidence="2 3">
    <name type="scientific">Thermoleptolyngbya sichuanensis A183</name>
    <dbReference type="NCBI Taxonomy" id="2737172"/>
    <lineage>
        <taxon>Bacteria</taxon>
        <taxon>Bacillati</taxon>
        <taxon>Cyanobacteriota</taxon>
        <taxon>Cyanophyceae</taxon>
        <taxon>Oculatellales</taxon>
        <taxon>Oculatellaceae</taxon>
        <taxon>Thermoleptolyngbya</taxon>
        <taxon>Thermoleptolyngbya sichuanensis</taxon>
    </lineage>
</organism>
<dbReference type="InterPro" id="IPR011611">
    <property type="entry name" value="PfkB_dom"/>
</dbReference>
<dbReference type="EMBL" id="CP053661">
    <property type="protein sequence ID" value="QKD84255.1"/>
    <property type="molecule type" value="Genomic_DNA"/>
</dbReference>
<dbReference type="KEGG" id="theu:HPC62_20590"/>
<feature type="domain" description="Carbohydrate kinase PfkB" evidence="1">
    <location>
        <begin position="10"/>
        <end position="288"/>
    </location>
</feature>
<sequence>MGESSRGRGVFVGLTTLDLIYQVEAVPASNQKVVAQDVAIAAGGPATNAAVTFAHLGGDALLLSSLGQHPIAGSIRADLATWGVQHRDLDPERQASPAVSSILVTAATGDRAVVSRNAVGAQVAGDRLPADLMQALKERRFDVVLIDGHQMAISEAIAQQSRALGIPVVVDGGSWKPGFEAVLRHTDYAICSANFLPPGCDSADVLPYLRSLGVAQVARTHGSQPVEYLKGEHAERVAVPTISPVDTLGAGDIFHGAFCHFILQLGFEAAIAQAAQVAARACQSFGPRRWMKAPPHEENPRFPKPD</sequence>
<evidence type="ECO:0000259" key="1">
    <source>
        <dbReference type="Pfam" id="PF00294"/>
    </source>
</evidence>
<reference evidence="2 3" key="1">
    <citation type="submission" date="2020-05" db="EMBL/GenBank/DDBJ databases">
        <title>Complete genome sequence of of a novel Thermoleptolyngbya strain isolated from hot springs of Ganzi, Sichuan China.</title>
        <authorList>
            <person name="Tang J."/>
            <person name="Daroch M."/>
            <person name="Li L."/>
            <person name="Waleron K."/>
            <person name="Waleron M."/>
            <person name="Waleron M."/>
        </authorList>
    </citation>
    <scope>NUCLEOTIDE SEQUENCE [LARGE SCALE GENOMIC DNA]</scope>
    <source>
        <strain evidence="2 3">PKUAC-SCTA183</strain>
    </source>
</reference>
<dbReference type="Gene3D" id="3.40.1190.20">
    <property type="match status" value="1"/>
</dbReference>
<protein>
    <submittedName>
        <fullName evidence="2">Sugar kinase</fullName>
    </submittedName>
</protein>
<keyword evidence="3" id="KW-1185">Reference proteome</keyword>
<accession>A0A6M8BPL6</accession>
<gene>
    <name evidence="2" type="ORF">HPC62_20590</name>
</gene>
<keyword evidence="2" id="KW-0418">Kinase</keyword>
<dbReference type="SUPFAM" id="SSF53613">
    <property type="entry name" value="Ribokinase-like"/>
    <property type="match status" value="1"/>
</dbReference>
<dbReference type="RefSeq" id="WP_172358301.1">
    <property type="nucleotide sequence ID" value="NZ_CP053661.1"/>
</dbReference>
<dbReference type="InterPro" id="IPR052562">
    <property type="entry name" value="Ketohexokinase-related"/>
</dbReference>
<dbReference type="AlphaFoldDB" id="A0A6M8BPL6"/>
<name>A0A6M8BPL6_9CYAN</name>
<dbReference type="InterPro" id="IPR029056">
    <property type="entry name" value="Ribokinase-like"/>
</dbReference>
<proteinExistence type="predicted"/>
<dbReference type="Proteomes" id="UP000505210">
    <property type="component" value="Chromosome"/>
</dbReference>
<evidence type="ECO:0000313" key="3">
    <source>
        <dbReference type="Proteomes" id="UP000505210"/>
    </source>
</evidence>
<dbReference type="PANTHER" id="PTHR42774">
    <property type="entry name" value="PHOSPHOTRANSFERASE SYSTEM TRANSPORT PROTEIN"/>
    <property type="match status" value="1"/>
</dbReference>
<dbReference type="GO" id="GO:0016301">
    <property type="term" value="F:kinase activity"/>
    <property type="evidence" value="ECO:0007669"/>
    <property type="project" value="UniProtKB-KW"/>
</dbReference>
<dbReference type="PANTHER" id="PTHR42774:SF3">
    <property type="entry name" value="KETOHEXOKINASE"/>
    <property type="match status" value="1"/>
</dbReference>
<dbReference type="Pfam" id="PF00294">
    <property type="entry name" value="PfkB"/>
    <property type="match status" value="1"/>
</dbReference>